<protein>
    <submittedName>
        <fullName evidence="1">Uncharacterized protein</fullName>
    </submittedName>
</protein>
<dbReference type="VEuPathDB" id="MicrosporidiaDB:VCUG_02457"/>
<evidence type="ECO:0000313" key="2">
    <source>
        <dbReference type="Proteomes" id="UP000011081"/>
    </source>
</evidence>
<dbReference type="AlphaFoldDB" id="L2GQY9"/>
<dbReference type="Proteomes" id="UP000011081">
    <property type="component" value="Unassembled WGS sequence"/>
</dbReference>
<dbReference type="RefSeq" id="XP_008075465.1">
    <property type="nucleotide sequence ID" value="XM_008077274.1"/>
</dbReference>
<sequence length="104" mass="12009">MLKKGTYKIENIINISASLQNQKRNHNDQSQSTAKLIFKAVLSSDNSMIVSYFIDHITPGKASIIEICNNVKYPLLRKNDYVVIEHQKYADDEELIEVLLERKK</sequence>
<gene>
    <name evidence="1" type="ORF">VCUG_02457</name>
</gene>
<dbReference type="GeneID" id="19880319"/>
<dbReference type="InParanoid" id="L2GQY9"/>
<evidence type="ECO:0000313" key="1">
    <source>
        <dbReference type="EMBL" id="ELA46066.1"/>
    </source>
</evidence>
<dbReference type="HOGENOM" id="CLU_2252099_0_0_1"/>
<proteinExistence type="predicted"/>
<organism evidence="1 2">
    <name type="scientific">Vavraia culicis (isolate floridensis)</name>
    <name type="common">Microsporidian parasite</name>
    <dbReference type="NCBI Taxonomy" id="948595"/>
    <lineage>
        <taxon>Eukaryota</taxon>
        <taxon>Fungi</taxon>
        <taxon>Fungi incertae sedis</taxon>
        <taxon>Microsporidia</taxon>
        <taxon>Pleistophoridae</taxon>
        <taxon>Vavraia</taxon>
    </lineage>
</organism>
<keyword evidence="2" id="KW-1185">Reference proteome</keyword>
<reference evidence="2" key="1">
    <citation type="submission" date="2011-03" db="EMBL/GenBank/DDBJ databases">
        <title>The genome sequence of Vavraia culicis strain floridensis.</title>
        <authorList>
            <consortium name="The Broad Institute Genome Sequencing Platform"/>
            <person name="Cuomo C."/>
            <person name="Becnel J."/>
            <person name="Sanscrainte N."/>
            <person name="Young S.K."/>
            <person name="Zeng Q."/>
            <person name="Gargeya S."/>
            <person name="Fitzgerald M."/>
            <person name="Haas B."/>
            <person name="Abouelleil A."/>
            <person name="Alvarado L."/>
            <person name="Arachchi H.M."/>
            <person name="Berlin A."/>
            <person name="Chapman S.B."/>
            <person name="Gearin G."/>
            <person name="Goldberg J."/>
            <person name="Griggs A."/>
            <person name="Gujja S."/>
            <person name="Hansen M."/>
            <person name="Heiman D."/>
            <person name="Howarth C."/>
            <person name="Larimer J."/>
            <person name="Lui A."/>
            <person name="MacDonald P.J.P."/>
            <person name="McCowen C."/>
            <person name="Montmayeur A."/>
            <person name="Murphy C."/>
            <person name="Neiman D."/>
            <person name="Pearson M."/>
            <person name="Priest M."/>
            <person name="Roberts A."/>
            <person name="Saif S."/>
            <person name="Shea T."/>
            <person name="Sisk P."/>
            <person name="Stolte C."/>
            <person name="Sykes S."/>
            <person name="Wortman J."/>
            <person name="Nusbaum C."/>
            <person name="Birren B."/>
        </authorList>
    </citation>
    <scope>NUCLEOTIDE SEQUENCE [LARGE SCALE GENOMIC DNA]</scope>
    <source>
        <strain evidence="2">floridensis</strain>
    </source>
</reference>
<dbReference type="EMBL" id="GL877467">
    <property type="protein sequence ID" value="ELA46066.1"/>
    <property type="molecule type" value="Genomic_DNA"/>
</dbReference>
<name>L2GQY9_VAVCU</name>
<accession>L2GQY9</accession>